<name>K1U0M4_9ZZZZ</name>
<comment type="caution">
    <text evidence="2">The sequence shown here is derived from an EMBL/GenBank/DDBJ whole genome shotgun (WGS) entry which is preliminary data.</text>
</comment>
<proteinExistence type="predicted"/>
<feature type="domain" description="N-acetyltransferase" evidence="1">
    <location>
        <begin position="25"/>
        <end position="161"/>
    </location>
</feature>
<dbReference type="InterPro" id="IPR000182">
    <property type="entry name" value="GNAT_dom"/>
</dbReference>
<reference evidence="2" key="1">
    <citation type="journal article" date="2013" name="Environ. Microbiol.">
        <title>Microbiota from the distal guts of lean and obese adolescents exhibit partial functional redundancy besides clear differences in community structure.</title>
        <authorList>
            <person name="Ferrer M."/>
            <person name="Ruiz A."/>
            <person name="Lanza F."/>
            <person name="Haange S.B."/>
            <person name="Oberbach A."/>
            <person name="Till H."/>
            <person name="Bargiela R."/>
            <person name="Campoy C."/>
            <person name="Segura M.T."/>
            <person name="Richter M."/>
            <person name="von Bergen M."/>
            <person name="Seifert J."/>
            <person name="Suarez A."/>
        </authorList>
    </citation>
    <scope>NUCLEOTIDE SEQUENCE</scope>
</reference>
<protein>
    <submittedName>
        <fullName evidence="2">Acetyltransferase</fullName>
    </submittedName>
</protein>
<dbReference type="PANTHER" id="PTHR43792">
    <property type="entry name" value="GNAT FAMILY, PUTATIVE (AFU_ORTHOLOGUE AFUA_3G00765)-RELATED-RELATED"/>
    <property type="match status" value="1"/>
</dbReference>
<dbReference type="InterPro" id="IPR051531">
    <property type="entry name" value="N-acetyltransferase"/>
</dbReference>
<organism evidence="2">
    <name type="scientific">human gut metagenome</name>
    <dbReference type="NCBI Taxonomy" id="408170"/>
    <lineage>
        <taxon>unclassified sequences</taxon>
        <taxon>metagenomes</taxon>
        <taxon>organismal metagenomes</taxon>
    </lineage>
</organism>
<keyword evidence="2" id="KW-0808">Transferase</keyword>
<dbReference type="PANTHER" id="PTHR43792:SF13">
    <property type="entry name" value="ACETYLTRANSFERASE"/>
    <property type="match status" value="1"/>
</dbReference>
<dbReference type="Pfam" id="PF13302">
    <property type="entry name" value="Acetyltransf_3"/>
    <property type="match status" value="1"/>
</dbReference>
<dbReference type="InterPro" id="IPR016181">
    <property type="entry name" value="Acyl_CoA_acyltransferase"/>
</dbReference>
<dbReference type="SUPFAM" id="SSF55729">
    <property type="entry name" value="Acyl-CoA N-acyltransferases (Nat)"/>
    <property type="match status" value="1"/>
</dbReference>
<dbReference type="PROSITE" id="PS51186">
    <property type="entry name" value="GNAT"/>
    <property type="match status" value="1"/>
</dbReference>
<dbReference type="AlphaFoldDB" id="K1U0M4"/>
<evidence type="ECO:0000259" key="1">
    <source>
        <dbReference type="PROSITE" id="PS51186"/>
    </source>
</evidence>
<dbReference type="GO" id="GO:0016747">
    <property type="term" value="F:acyltransferase activity, transferring groups other than amino-acyl groups"/>
    <property type="evidence" value="ECO:0007669"/>
    <property type="project" value="InterPro"/>
</dbReference>
<accession>K1U0M4</accession>
<sequence length="161" mass="17880">MQPGGFIMQLITERLFLIPLQPDGMRALLARTTDPELIQPYTDMLNLSLAHPEQWVWYTAWGLYQNDSGDWVGDLCFKGLPENGQPEIGYGLLPEYEHQGYATEAVRAACRWAFEQPGVTAVEAETAPDHAASQAVLHRVGFVPTGTVGAEGPRFILRQKP</sequence>
<gene>
    <name evidence="2" type="ORF">LEA_03060</name>
</gene>
<dbReference type="EMBL" id="AJWY01002045">
    <property type="protein sequence ID" value="EKC78847.1"/>
    <property type="molecule type" value="Genomic_DNA"/>
</dbReference>
<evidence type="ECO:0000313" key="2">
    <source>
        <dbReference type="EMBL" id="EKC78847.1"/>
    </source>
</evidence>
<dbReference type="Gene3D" id="3.40.630.30">
    <property type="match status" value="1"/>
</dbReference>